<keyword evidence="4" id="KW-0554">One-carbon metabolism</keyword>
<dbReference type="Proteomes" id="UP000824102">
    <property type="component" value="Unassembled WGS sequence"/>
</dbReference>
<evidence type="ECO:0000259" key="7">
    <source>
        <dbReference type="PROSITE" id="PS51330"/>
    </source>
</evidence>
<dbReference type="PRINTS" id="PR00070">
    <property type="entry name" value="DHFR"/>
</dbReference>
<name>A0A9D2G528_9FIRM</name>
<evidence type="ECO:0000256" key="6">
    <source>
        <dbReference type="ARBA" id="ARBA00023002"/>
    </source>
</evidence>
<accession>A0A9D2G528</accession>
<dbReference type="PANTHER" id="PTHR48069:SF3">
    <property type="entry name" value="DIHYDROFOLATE REDUCTASE"/>
    <property type="match status" value="1"/>
</dbReference>
<dbReference type="SUPFAM" id="SSF53597">
    <property type="entry name" value="Dihydrofolate reductase-like"/>
    <property type="match status" value="1"/>
</dbReference>
<dbReference type="EC" id="1.5.1.3" evidence="3"/>
<dbReference type="AlphaFoldDB" id="A0A9D2G528"/>
<keyword evidence="5" id="KW-0521">NADP</keyword>
<evidence type="ECO:0000256" key="4">
    <source>
        <dbReference type="ARBA" id="ARBA00022563"/>
    </source>
</evidence>
<dbReference type="GO" id="GO:0046654">
    <property type="term" value="P:tetrahydrofolate biosynthetic process"/>
    <property type="evidence" value="ECO:0007669"/>
    <property type="project" value="InterPro"/>
</dbReference>
<organism evidence="8 9">
    <name type="scientific">Candidatus Gallimonas intestinavium</name>
    <dbReference type="NCBI Taxonomy" id="2838603"/>
    <lineage>
        <taxon>Bacteria</taxon>
        <taxon>Bacillati</taxon>
        <taxon>Bacillota</taxon>
        <taxon>Clostridia</taxon>
        <taxon>Candidatus Gallimonas</taxon>
    </lineage>
</organism>
<reference evidence="8" key="2">
    <citation type="submission" date="2021-04" db="EMBL/GenBank/DDBJ databases">
        <authorList>
            <person name="Gilroy R."/>
        </authorList>
    </citation>
    <scope>NUCLEOTIDE SEQUENCE</scope>
    <source>
        <strain evidence="8">ChiW7-2402</strain>
    </source>
</reference>
<dbReference type="PANTHER" id="PTHR48069">
    <property type="entry name" value="DIHYDROFOLATE REDUCTASE"/>
    <property type="match status" value="1"/>
</dbReference>
<evidence type="ECO:0000313" key="9">
    <source>
        <dbReference type="Proteomes" id="UP000824102"/>
    </source>
</evidence>
<dbReference type="Gene3D" id="3.40.430.10">
    <property type="entry name" value="Dihydrofolate Reductase, subunit A"/>
    <property type="match status" value="1"/>
</dbReference>
<evidence type="ECO:0000313" key="8">
    <source>
        <dbReference type="EMBL" id="HIZ72446.1"/>
    </source>
</evidence>
<dbReference type="GO" id="GO:0046452">
    <property type="term" value="P:dihydrofolate metabolic process"/>
    <property type="evidence" value="ECO:0007669"/>
    <property type="project" value="TreeGrafter"/>
</dbReference>
<dbReference type="InterPro" id="IPR024072">
    <property type="entry name" value="DHFR-like_dom_sf"/>
</dbReference>
<protein>
    <recommendedName>
        <fullName evidence="3">dihydrofolate reductase</fullName>
        <ecNumber evidence="3">1.5.1.3</ecNumber>
    </recommendedName>
</protein>
<comment type="caution">
    <text evidence="8">The sequence shown here is derived from an EMBL/GenBank/DDBJ whole genome shotgun (WGS) entry which is preliminary data.</text>
</comment>
<comment type="similarity">
    <text evidence="2">Belongs to the dihydrofolate reductase family.</text>
</comment>
<evidence type="ECO:0000256" key="2">
    <source>
        <dbReference type="ARBA" id="ARBA00009539"/>
    </source>
</evidence>
<dbReference type="PROSITE" id="PS51330">
    <property type="entry name" value="DHFR_2"/>
    <property type="match status" value="1"/>
</dbReference>
<sequence length="165" mass="18332">MRAIFCADEKWGIGKDNGLLFSLPKDMKFFRETTKGKVVVMGRKTLESFPGGQPLKGRVNIVLSSHEPKEGTVGAKSLNELFQLLKGYPEDEVFVIGGESVYRALLPYCSEVYVTKVAADGKADTFVPNLDEEEAFVLTVEGEPVEDNGYTLRFCTYENRAPKPL</sequence>
<dbReference type="EMBL" id="DXBB01000044">
    <property type="protein sequence ID" value="HIZ72446.1"/>
    <property type="molecule type" value="Genomic_DNA"/>
</dbReference>
<dbReference type="GO" id="GO:0050661">
    <property type="term" value="F:NADP binding"/>
    <property type="evidence" value="ECO:0007669"/>
    <property type="project" value="InterPro"/>
</dbReference>
<feature type="domain" description="DHFR" evidence="7">
    <location>
        <begin position="1"/>
        <end position="159"/>
    </location>
</feature>
<keyword evidence="6" id="KW-0560">Oxidoreductase</keyword>
<dbReference type="GO" id="GO:0046655">
    <property type="term" value="P:folic acid metabolic process"/>
    <property type="evidence" value="ECO:0007669"/>
    <property type="project" value="TreeGrafter"/>
</dbReference>
<dbReference type="CDD" id="cd00209">
    <property type="entry name" value="DHFR"/>
    <property type="match status" value="1"/>
</dbReference>
<dbReference type="InterPro" id="IPR001796">
    <property type="entry name" value="DHFR_dom"/>
</dbReference>
<dbReference type="GO" id="GO:0006730">
    <property type="term" value="P:one-carbon metabolic process"/>
    <property type="evidence" value="ECO:0007669"/>
    <property type="project" value="UniProtKB-KW"/>
</dbReference>
<proteinExistence type="inferred from homology"/>
<dbReference type="GO" id="GO:0004146">
    <property type="term" value="F:dihydrofolate reductase activity"/>
    <property type="evidence" value="ECO:0007669"/>
    <property type="project" value="UniProtKB-EC"/>
</dbReference>
<evidence type="ECO:0000256" key="1">
    <source>
        <dbReference type="ARBA" id="ARBA00004903"/>
    </source>
</evidence>
<gene>
    <name evidence="8" type="ORF">H9964_02560</name>
</gene>
<evidence type="ECO:0000256" key="3">
    <source>
        <dbReference type="ARBA" id="ARBA00012856"/>
    </source>
</evidence>
<dbReference type="Pfam" id="PF00186">
    <property type="entry name" value="DHFR_1"/>
    <property type="match status" value="1"/>
</dbReference>
<comment type="pathway">
    <text evidence="1">Cofactor biosynthesis; tetrahydrofolate biosynthesis; 5,6,7,8-tetrahydrofolate from 7,8-dihydrofolate: step 1/1.</text>
</comment>
<evidence type="ECO:0000256" key="5">
    <source>
        <dbReference type="ARBA" id="ARBA00022857"/>
    </source>
</evidence>
<dbReference type="InterPro" id="IPR012259">
    <property type="entry name" value="DHFR"/>
</dbReference>
<reference evidence="8" key="1">
    <citation type="journal article" date="2021" name="PeerJ">
        <title>Extensive microbial diversity within the chicken gut microbiome revealed by metagenomics and culture.</title>
        <authorList>
            <person name="Gilroy R."/>
            <person name="Ravi A."/>
            <person name="Getino M."/>
            <person name="Pursley I."/>
            <person name="Horton D.L."/>
            <person name="Alikhan N.F."/>
            <person name="Baker D."/>
            <person name="Gharbi K."/>
            <person name="Hall N."/>
            <person name="Watson M."/>
            <person name="Adriaenssens E.M."/>
            <person name="Foster-Nyarko E."/>
            <person name="Jarju S."/>
            <person name="Secka A."/>
            <person name="Antonio M."/>
            <person name="Oren A."/>
            <person name="Chaudhuri R.R."/>
            <person name="La Ragione R."/>
            <person name="Hildebrand F."/>
            <person name="Pallen M.J."/>
        </authorList>
    </citation>
    <scope>NUCLEOTIDE SEQUENCE</scope>
    <source>
        <strain evidence="8">ChiW7-2402</strain>
    </source>
</reference>